<feature type="chain" id="PRO_5007832518" evidence="2">
    <location>
        <begin position="18"/>
        <end position="82"/>
    </location>
</feature>
<dbReference type="GO" id="GO:0003723">
    <property type="term" value="F:RNA binding"/>
    <property type="evidence" value="ECO:0007669"/>
    <property type="project" value="UniProtKB-KW"/>
</dbReference>
<dbReference type="Pfam" id="PF00076">
    <property type="entry name" value="RRM_1"/>
    <property type="match status" value="1"/>
</dbReference>
<feature type="non-terminal residue" evidence="4">
    <location>
        <position position="82"/>
    </location>
</feature>
<gene>
    <name evidence="4" type="ORF">APZ42_021341</name>
</gene>
<evidence type="ECO:0000313" key="5">
    <source>
        <dbReference type="Proteomes" id="UP000076858"/>
    </source>
</evidence>
<keyword evidence="1" id="KW-0694">RNA-binding</keyword>
<dbReference type="InterPro" id="IPR035979">
    <property type="entry name" value="RBD_domain_sf"/>
</dbReference>
<protein>
    <submittedName>
        <fullName evidence="4">Putative Nucleolysin TIAR</fullName>
    </submittedName>
</protein>
<dbReference type="STRING" id="35525.A0A162CAL1"/>
<evidence type="ECO:0000313" key="4">
    <source>
        <dbReference type="EMBL" id="KZS13512.1"/>
    </source>
</evidence>
<sequence length="82" mass="9187">MCLKGRFLKLFARLCLSHPMDQWGSLDPLPKSQAAPSFFLIKSWPSLDINPGHEPYCFVEFAEHHSAAAALAAMNKRNCLGR</sequence>
<dbReference type="Gene3D" id="3.30.70.330">
    <property type="match status" value="1"/>
</dbReference>
<comment type="caution">
    <text evidence="4">The sequence shown here is derived from an EMBL/GenBank/DDBJ whole genome shotgun (WGS) entry which is preliminary data.</text>
</comment>
<feature type="domain" description="RRM" evidence="3">
    <location>
        <begin position="53"/>
        <end position="81"/>
    </location>
</feature>
<dbReference type="AlphaFoldDB" id="A0A162CAL1"/>
<evidence type="ECO:0000256" key="2">
    <source>
        <dbReference type="SAM" id="SignalP"/>
    </source>
</evidence>
<reference evidence="4 5" key="1">
    <citation type="submission" date="2016-03" db="EMBL/GenBank/DDBJ databases">
        <title>EvidentialGene: Evidence-directed Construction of Genes on Genomes.</title>
        <authorList>
            <person name="Gilbert D.G."/>
            <person name="Choi J.-H."/>
            <person name="Mockaitis K."/>
            <person name="Colbourne J."/>
            <person name="Pfrender M."/>
        </authorList>
    </citation>
    <scope>NUCLEOTIDE SEQUENCE [LARGE SCALE GENOMIC DNA]</scope>
    <source>
        <strain evidence="4 5">Xinb3</strain>
        <tissue evidence="4">Complete organism</tissue>
    </source>
</reference>
<feature type="signal peptide" evidence="2">
    <location>
        <begin position="1"/>
        <end position="17"/>
    </location>
</feature>
<organism evidence="4 5">
    <name type="scientific">Daphnia magna</name>
    <dbReference type="NCBI Taxonomy" id="35525"/>
    <lineage>
        <taxon>Eukaryota</taxon>
        <taxon>Metazoa</taxon>
        <taxon>Ecdysozoa</taxon>
        <taxon>Arthropoda</taxon>
        <taxon>Crustacea</taxon>
        <taxon>Branchiopoda</taxon>
        <taxon>Diplostraca</taxon>
        <taxon>Cladocera</taxon>
        <taxon>Anomopoda</taxon>
        <taxon>Daphniidae</taxon>
        <taxon>Daphnia</taxon>
    </lineage>
</organism>
<evidence type="ECO:0000259" key="3">
    <source>
        <dbReference type="Pfam" id="PF00076"/>
    </source>
</evidence>
<dbReference type="InterPro" id="IPR000504">
    <property type="entry name" value="RRM_dom"/>
</dbReference>
<keyword evidence="2" id="KW-0732">Signal</keyword>
<accession>A0A162CAL1</accession>
<proteinExistence type="predicted"/>
<name>A0A162CAL1_9CRUS</name>
<dbReference type="InterPro" id="IPR012677">
    <property type="entry name" value="Nucleotide-bd_a/b_plait_sf"/>
</dbReference>
<dbReference type="EMBL" id="LRGB01001120">
    <property type="protein sequence ID" value="KZS13512.1"/>
    <property type="molecule type" value="Genomic_DNA"/>
</dbReference>
<dbReference type="Proteomes" id="UP000076858">
    <property type="component" value="Unassembled WGS sequence"/>
</dbReference>
<keyword evidence="5" id="KW-1185">Reference proteome</keyword>
<evidence type="ECO:0000256" key="1">
    <source>
        <dbReference type="ARBA" id="ARBA00022884"/>
    </source>
</evidence>
<dbReference type="SUPFAM" id="SSF54928">
    <property type="entry name" value="RNA-binding domain, RBD"/>
    <property type="match status" value="1"/>
</dbReference>